<evidence type="ECO:0000313" key="2">
    <source>
        <dbReference type="Proteomes" id="UP000199469"/>
    </source>
</evidence>
<evidence type="ECO:0000313" key="1">
    <source>
        <dbReference type="EMBL" id="SEW49587.1"/>
    </source>
</evidence>
<dbReference type="EMBL" id="FOIU01000006">
    <property type="protein sequence ID" value="SEW49587.1"/>
    <property type="molecule type" value="Genomic_DNA"/>
</dbReference>
<dbReference type="OrthoDB" id="1522635at2"/>
<sequence length="356" mass="41553">MERQTKTPLIPNKVYKNLPLILRDVTRDFSGREKDMLLTSSLGVLSSLLPHICGYYDSDIVYPNLHTFITVPIASGKGVIMKARSLVDITNEAIISVSTSDYEFEMKRNNKVVTPCFDLKILPVNINSKDFYSFMARTDGGLLIIESEADIIKFMMDNFSHILKKSFHHEPISFKEEDFYMNIEKPKLSLVLSSTQEQYKSIMNSAGNDLASMFLTYSFDEVTKFKDVFANKDKNKRGVFEYYSEMLKDKYSFSRYGDKLEFELTERQKRIFHQHFQDKQTYILNKESLNFTSNNNRLALIFFKLCMIISALRFVEERIEPNKLVCTDADFDNCLKLIDIYFQHSLYNFKSLNLKK</sequence>
<keyword evidence="2" id="KW-1185">Reference proteome</keyword>
<dbReference type="AlphaFoldDB" id="A0A1I0S468"/>
<dbReference type="Pfam" id="PF13148">
    <property type="entry name" value="DUF3987"/>
    <property type="match status" value="1"/>
</dbReference>
<organism evidence="1 2">
    <name type="scientific">Chryseobacterium wanjuense</name>
    <dbReference type="NCBI Taxonomy" id="356305"/>
    <lineage>
        <taxon>Bacteria</taxon>
        <taxon>Pseudomonadati</taxon>
        <taxon>Bacteroidota</taxon>
        <taxon>Flavobacteriia</taxon>
        <taxon>Flavobacteriales</taxon>
        <taxon>Weeksellaceae</taxon>
        <taxon>Chryseobacterium group</taxon>
        <taxon>Chryseobacterium</taxon>
    </lineage>
</organism>
<dbReference type="STRING" id="356305.SAMN05421841_4255"/>
<dbReference type="RefSeq" id="WP_089796273.1">
    <property type="nucleotide sequence ID" value="NZ_FOIU01000006.1"/>
</dbReference>
<protein>
    <recommendedName>
        <fullName evidence="3">DUF3987 domain-containing protein</fullName>
    </recommendedName>
</protein>
<reference evidence="2" key="1">
    <citation type="submission" date="2016-10" db="EMBL/GenBank/DDBJ databases">
        <authorList>
            <person name="Varghese N."/>
            <person name="Submissions S."/>
        </authorList>
    </citation>
    <scope>NUCLEOTIDE SEQUENCE [LARGE SCALE GENOMIC DNA]</scope>
    <source>
        <strain evidence="2">DSM 17724</strain>
    </source>
</reference>
<accession>A0A1I0S468</accession>
<gene>
    <name evidence="1" type="ORF">SAMN05421841_4255</name>
</gene>
<dbReference type="Proteomes" id="UP000199469">
    <property type="component" value="Unassembled WGS sequence"/>
</dbReference>
<proteinExistence type="predicted"/>
<name>A0A1I0S468_9FLAO</name>
<evidence type="ECO:0008006" key="3">
    <source>
        <dbReference type="Google" id="ProtNLM"/>
    </source>
</evidence>
<dbReference type="InterPro" id="IPR025048">
    <property type="entry name" value="DUF3987"/>
</dbReference>